<reference evidence="4" key="1">
    <citation type="submission" date="2021-02" db="EMBL/GenBank/DDBJ databases">
        <authorList>
            <person name="Dougan E. K."/>
            <person name="Rhodes N."/>
            <person name="Thang M."/>
            <person name="Chan C."/>
        </authorList>
    </citation>
    <scope>NUCLEOTIDE SEQUENCE</scope>
</reference>
<sequence>MPEMRVHPNEVSWNAAISACEKGSQWEIALLLLSQMPAMRAARDKFSYSAAMSACEKGGQWQSASILLSDMLATKVLPDAFCCSACISACEKSGQWQLALGILCQMPDMQIAPDRVSYNAAISACEKVGQWHLALGLLSRMSDAKNSPNSISYSAALSACEKDCAWEAALSLLEGMLARQLMPNGFNAGSVASCLQAAVGAEAATQLLDSLLQLWIKQDGLPLAVQLRLPEDAVSDIRVLRQGAGVIAMLKPAGVTTETAVSQLSRQLVEQGLASRAVDLHIASRLDHPTSGVLPLALGAAGSAAAYWLEAQFAGRLVRKEYLCLCEGASLGEVGAQGSISSPLLTVDEGGASRSEVSPIGRPASTSYEVLARYAPPSLGSAAGLAAPGEQQQEQEQ</sequence>
<dbReference type="InterPro" id="IPR002885">
    <property type="entry name" value="PPR_rpt"/>
</dbReference>
<evidence type="ECO:0000256" key="2">
    <source>
        <dbReference type="PROSITE-ProRule" id="PRU00708"/>
    </source>
</evidence>
<gene>
    <name evidence="4" type="ORF">PGLA2088_LOCUS44788</name>
</gene>
<dbReference type="GO" id="GO:0001522">
    <property type="term" value="P:pseudouridine synthesis"/>
    <property type="evidence" value="ECO:0007669"/>
    <property type="project" value="InterPro"/>
</dbReference>
<feature type="repeat" description="PPR" evidence="2">
    <location>
        <begin position="114"/>
        <end position="148"/>
    </location>
</feature>
<keyword evidence="1" id="KW-0677">Repeat</keyword>
<dbReference type="InterPro" id="IPR006145">
    <property type="entry name" value="PsdUridine_synth_RsuA/RluA"/>
</dbReference>
<dbReference type="Pfam" id="PF00849">
    <property type="entry name" value="PseudoU_synth_2"/>
    <property type="match status" value="1"/>
</dbReference>
<dbReference type="PANTHER" id="PTHR47447:SF17">
    <property type="entry name" value="OS12G0638900 PROTEIN"/>
    <property type="match status" value="1"/>
</dbReference>
<dbReference type="PANTHER" id="PTHR47447">
    <property type="entry name" value="OS03G0856100 PROTEIN"/>
    <property type="match status" value="1"/>
</dbReference>
<dbReference type="Gene3D" id="3.30.2350.10">
    <property type="entry name" value="Pseudouridine synthase"/>
    <property type="match status" value="1"/>
</dbReference>
<dbReference type="PROSITE" id="PS51375">
    <property type="entry name" value="PPR"/>
    <property type="match status" value="4"/>
</dbReference>
<comment type="caution">
    <text evidence="4">The sequence shown here is derived from an EMBL/GenBank/DDBJ whole genome shotgun (WGS) entry which is preliminary data.</text>
</comment>
<evidence type="ECO:0000259" key="3">
    <source>
        <dbReference type="Pfam" id="PF00849"/>
    </source>
</evidence>
<dbReference type="NCBIfam" id="TIGR00756">
    <property type="entry name" value="PPR"/>
    <property type="match status" value="1"/>
</dbReference>
<organism evidence="4 5">
    <name type="scientific">Polarella glacialis</name>
    <name type="common">Dinoflagellate</name>
    <dbReference type="NCBI Taxonomy" id="89957"/>
    <lineage>
        <taxon>Eukaryota</taxon>
        <taxon>Sar</taxon>
        <taxon>Alveolata</taxon>
        <taxon>Dinophyceae</taxon>
        <taxon>Suessiales</taxon>
        <taxon>Suessiaceae</taxon>
        <taxon>Polarella</taxon>
    </lineage>
</organism>
<dbReference type="GO" id="GO:0003723">
    <property type="term" value="F:RNA binding"/>
    <property type="evidence" value="ECO:0007669"/>
    <property type="project" value="InterPro"/>
</dbReference>
<feature type="repeat" description="PPR" evidence="2">
    <location>
        <begin position="149"/>
        <end position="183"/>
    </location>
</feature>
<feature type="repeat" description="PPR" evidence="2">
    <location>
        <begin position="79"/>
        <end position="113"/>
    </location>
</feature>
<name>A0A813LL32_POLGL</name>
<evidence type="ECO:0000313" key="5">
    <source>
        <dbReference type="Proteomes" id="UP000626109"/>
    </source>
</evidence>
<dbReference type="InterPro" id="IPR020103">
    <property type="entry name" value="PsdUridine_synth_cat_dom_sf"/>
</dbReference>
<feature type="domain" description="Pseudouridine synthase RsuA/RluA-like" evidence="3">
    <location>
        <begin position="246"/>
        <end position="374"/>
    </location>
</feature>
<dbReference type="EMBL" id="CAJNNW010035376">
    <property type="protein sequence ID" value="CAE8727361.1"/>
    <property type="molecule type" value="Genomic_DNA"/>
</dbReference>
<evidence type="ECO:0000256" key="1">
    <source>
        <dbReference type="ARBA" id="ARBA00022737"/>
    </source>
</evidence>
<evidence type="ECO:0000313" key="4">
    <source>
        <dbReference type="EMBL" id="CAE8727361.1"/>
    </source>
</evidence>
<dbReference type="Pfam" id="PF01535">
    <property type="entry name" value="PPR"/>
    <property type="match status" value="3"/>
</dbReference>
<accession>A0A813LL32</accession>
<dbReference type="GO" id="GO:0009982">
    <property type="term" value="F:pseudouridine synthase activity"/>
    <property type="evidence" value="ECO:0007669"/>
    <property type="project" value="InterPro"/>
</dbReference>
<feature type="non-terminal residue" evidence="4">
    <location>
        <position position="1"/>
    </location>
</feature>
<dbReference type="SUPFAM" id="SSF55120">
    <property type="entry name" value="Pseudouridine synthase"/>
    <property type="match status" value="1"/>
</dbReference>
<dbReference type="InterPro" id="IPR011990">
    <property type="entry name" value="TPR-like_helical_dom_sf"/>
</dbReference>
<dbReference type="Gene3D" id="1.25.40.10">
    <property type="entry name" value="Tetratricopeptide repeat domain"/>
    <property type="match status" value="2"/>
</dbReference>
<dbReference type="Proteomes" id="UP000626109">
    <property type="component" value="Unassembled WGS sequence"/>
</dbReference>
<feature type="repeat" description="PPR" evidence="2">
    <location>
        <begin position="44"/>
        <end position="78"/>
    </location>
</feature>
<protein>
    <recommendedName>
        <fullName evidence="3">Pseudouridine synthase RsuA/RluA-like domain-containing protein</fullName>
    </recommendedName>
</protein>
<dbReference type="AlphaFoldDB" id="A0A813LL32"/>
<dbReference type="Pfam" id="PF13041">
    <property type="entry name" value="PPR_2"/>
    <property type="match status" value="1"/>
</dbReference>
<proteinExistence type="predicted"/>